<feature type="chain" id="PRO_5039251967" description="Sporulation and spore germination" evidence="2">
    <location>
        <begin position="21"/>
        <end position="309"/>
    </location>
</feature>
<dbReference type="OrthoDB" id="2974585at2"/>
<feature type="compositionally biased region" description="Acidic residues" evidence="1">
    <location>
        <begin position="42"/>
        <end position="55"/>
    </location>
</feature>
<evidence type="ECO:0000256" key="1">
    <source>
        <dbReference type="SAM" id="MobiDB-lite"/>
    </source>
</evidence>
<feature type="signal peptide" evidence="2">
    <location>
        <begin position="1"/>
        <end position="20"/>
    </location>
</feature>
<sequence length="309" mass="34802">MKKLLLLFILSLLVVACGTAEDEDTSEPGNGQGDEVITDPVPEPDESDDPEEQAPEYEPIMREGTLIPIINVVMIEEQGQDYLTVTLEHTEEELSQEEQLMRALVASDQTGYQSFQELLEVTVEDSIATLVFSEEHMLASLASTESLHLNQMLTRLGAWYGIDELVFYVHDEPGIDYGQMGNIESLPLEIEHNRGYARLTESEADTDQAVYVPFYQLDQTITAESEFEDVIEAMTENQTDLFISAIPTDITIEDVSVEGEEAEISYRANNLASIEDFYQLIEGVVRDYEYRSIHLVNEAELTITTITIR</sequence>
<keyword evidence="2" id="KW-0732">Signal</keyword>
<evidence type="ECO:0008006" key="5">
    <source>
        <dbReference type="Google" id="ProtNLM"/>
    </source>
</evidence>
<proteinExistence type="predicted"/>
<name>A0A1H8KBE5_9BACI</name>
<reference evidence="3 4" key="1">
    <citation type="submission" date="2016-10" db="EMBL/GenBank/DDBJ databases">
        <authorList>
            <person name="de Groot N.N."/>
        </authorList>
    </citation>
    <scope>NUCLEOTIDE SEQUENCE [LARGE SCALE GENOMIC DNA]</scope>
    <source>
        <strain evidence="3 4">CGMCC 1.10434</strain>
    </source>
</reference>
<dbReference type="EMBL" id="FODJ01000002">
    <property type="protein sequence ID" value="SEN89728.1"/>
    <property type="molecule type" value="Genomic_DNA"/>
</dbReference>
<evidence type="ECO:0000256" key="2">
    <source>
        <dbReference type="SAM" id="SignalP"/>
    </source>
</evidence>
<dbReference type="STRING" id="872970.SAMN04488134_102221"/>
<dbReference type="AlphaFoldDB" id="A0A1H8KBE5"/>
<accession>A0A1H8KBE5</accession>
<organism evidence="3 4">
    <name type="scientific">Amphibacillus marinus</name>
    <dbReference type="NCBI Taxonomy" id="872970"/>
    <lineage>
        <taxon>Bacteria</taxon>
        <taxon>Bacillati</taxon>
        <taxon>Bacillota</taxon>
        <taxon>Bacilli</taxon>
        <taxon>Bacillales</taxon>
        <taxon>Bacillaceae</taxon>
        <taxon>Amphibacillus</taxon>
    </lineage>
</organism>
<dbReference type="Proteomes" id="UP000199300">
    <property type="component" value="Unassembled WGS sequence"/>
</dbReference>
<evidence type="ECO:0000313" key="3">
    <source>
        <dbReference type="EMBL" id="SEN89728.1"/>
    </source>
</evidence>
<protein>
    <recommendedName>
        <fullName evidence="5">Sporulation and spore germination</fullName>
    </recommendedName>
</protein>
<dbReference type="PROSITE" id="PS51257">
    <property type="entry name" value="PROKAR_LIPOPROTEIN"/>
    <property type="match status" value="1"/>
</dbReference>
<keyword evidence="4" id="KW-1185">Reference proteome</keyword>
<dbReference type="RefSeq" id="WP_091495461.1">
    <property type="nucleotide sequence ID" value="NZ_FODJ01000002.1"/>
</dbReference>
<gene>
    <name evidence="3" type="ORF">SAMN04488134_102221</name>
</gene>
<evidence type="ECO:0000313" key="4">
    <source>
        <dbReference type="Proteomes" id="UP000199300"/>
    </source>
</evidence>
<feature type="region of interest" description="Disordered" evidence="1">
    <location>
        <begin position="21"/>
        <end position="58"/>
    </location>
</feature>